<accession>A0A3P1CFJ8</accession>
<comment type="caution">
    <text evidence="1">The sequence shown here is derived from an EMBL/GenBank/DDBJ whole genome shotgun (WGS) entry which is preliminary data.</text>
</comment>
<gene>
    <name evidence="1" type="ORF">EHT87_24665</name>
</gene>
<dbReference type="OrthoDB" id="963863at2"/>
<evidence type="ECO:0000313" key="1">
    <source>
        <dbReference type="EMBL" id="RRB11664.1"/>
    </source>
</evidence>
<evidence type="ECO:0000313" key="2">
    <source>
        <dbReference type="Proteomes" id="UP000274271"/>
    </source>
</evidence>
<protein>
    <submittedName>
        <fullName evidence="1">Uncharacterized protein</fullName>
    </submittedName>
</protein>
<proteinExistence type="predicted"/>
<dbReference type="AlphaFoldDB" id="A0A3P1CFJ8"/>
<reference evidence="1 2" key="1">
    <citation type="submission" date="2018-11" db="EMBL/GenBank/DDBJ databases">
        <authorList>
            <person name="Zhou Z."/>
            <person name="Wang G."/>
        </authorList>
    </citation>
    <scope>NUCLEOTIDE SEQUENCE [LARGE SCALE GENOMIC DNA]</scope>
    <source>
        <strain evidence="1 2">KCTC42998</strain>
    </source>
</reference>
<dbReference type="EMBL" id="RQJP01000005">
    <property type="protein sequence ID" value="RRB11664.1"/>
    <property type="molecule type" value="Genomic_DNA"/>
</dbReference>
<name>A0A3P1CFJ8_9BACT</name>
<dbReference type="RefSeq" id="WP_124909331.1">
    <property type="nucleotide sequence ID" value="NZ_RQJP01000005.1"/>
</dbReference>
<organism evidence="1 2">
    <name type="scientific">Larkinella knui</name>
    <dbReference type="NCBI Taxonomy" id="2025310"/>
    <lineage>
        <taxon>Bacteria</taxon>
        <taxon>Pseudomonadati</taxon>
        <taxon>Bacteroidota</taxon>
        <taxon>Cytophagia</taxon>
        <taxon>Cytophagales</taxon>
        <taxon>Spirosomataceae</taxon>
        <taxon>Larkinella</taxon>
    </lineage>
</organism>
<keyword evidence="2" id="KW-1185">Reference proteome</keyword>
<sequence length="128" mass="14374">MSRSGGSTMKTDSNFRLALLATTLFLTLTVSSFGQGRQARLSTAPSAGFWVVESQPKQKCVVFFYNDDNQLIYKEILAKKRLNLKQTKTKESLNAVLEQALQQWAISQKPGGSPIQSDQQWLATEFRK</sequence>
<dbReference type="Proteomes" id="UP000274271">
    <property type="component" value="Unassembled WGS sequence"/>
</dbReference>